<evidence type="ECO:0008006" key="5">
    <source>
        <dbReference type="Google" id="ProtNLM"/>
    </source>
</evidence>
<accession>A0A2W6APD4</accession>
<reference evidence="3 4" key="1">
    <citation type="journal article" date="2017" name="Nature">
        <title>Atmospheric trace gases support primary production in Antarctic desert surface soil.</title>
        <authorList>
            <person name="Ji M."/>
            <person name="Greening C."/>
            <person name="Vanwonterghem I."/>
            <person name="Carere C.R."/>
            <person name="Bay S.K."/>
            <person name="Steen J.A."/>
            <person name="Montgomery K."/>
            <person name="Lines T."/>
            <person name="Beardall J."/>
            <person name="van Dorst J."/>
            <person name="Snape I."/>
            <person name="Stott M.B."/>
            <person name="Hugenholtz P."/>
            <person name="Ferrari B.C."/>
        </authorList>
    </citation>
    <scope>NUCLEOTIDE SEQUENCE [LARGE SCALE GENOMIC DNA]</scope>
    <source>
        <strain evidence="3">RRmetagenome_bin12</strain>
    </source>
</reference>
<organism evidence="3 4">
    <name type="scientific">Candidatus Aeolococcus gillhamiae</name>
    <dbReference type="NCBI Taxonomy" id="3127015"/>
    <lineage>
        <taxon>Bacteria</taxon>
        <taxon>Bacillati</taxon>
        <taxon>Candidatus Dormiibacterota</taxon>
        <taxon>Candidatus Dormibacteria</taxon>
        <taxon>Candidatus Aeolococcales</taxon>
        <taxon>Candidatus Aeolococcaceae</taxon>
        <taxon>Candidatus Aeolococcus</taxon>
    </lineage>
</organism>
<keyword evidence="1" id="KW-1133">Transmembrane helix</keyword>
<feature type="chain" id="PRO_5016002670" description="Glycosyl hydrolase" evidence="2">
    <location>
        <begin position="27"/>
        <end position="1075"/>
    </location>
</feature>
<dbReference type="InterPro" id="IPR015943">
    <property type="entry name" value="WD40/YVTN_repeat-like_dom_sf"/>
</dbReference>
<sequence>MFVQKNMSRRRLTVAAVMGFAVLGSAAINQGASAPVASTLSSTTAHTAAAKACPDATTLVTTAHTANCEPTNQPETFADLASKANSYASRSTAPFSSVAPGAYMAALKQTAALVGPGGMPGSGQTWAPYGTAPLCAHQSTGGTSPCPAAGPDNGTYSNVGGLGFVTLSGRVTSFAYDPSIAGRFFASPTAGGVFESLDGGSTWHSIGDGLPTQVVGAIAYDVPLHRLLVGSGDNSFGGDGISGHGFFTSDNGGGAWSMSTGFPDLATTFKVVVSPADITGNTVYVASSKGLFKSSNGGNSFVNENLPTTPAGYSPNCAGDTTTPLCFFANIVTDVVVKGAITSANAAAGSVMAVVGWRAGQRADTQGSCTLNGNPTPCLQAPQNGIYLSSAPGTAGNPGSFVFQNEGSGSASMHGFAVNQKVGRTALGEAHGAGQNQDAVYALVEDALKFQGCPDVLDTGKQVPCSGATGTGTGLALATYLDGMYASYDFGRSWTKIMDYTQTKYLHTNSALVGQAGYSPGIQSWYNLYVEPDPSFHDIYGNPQRVVFGLEEIWENNQQDPFQLAGQPNSILHDPWQAHQTQSVATDPWVVIGRYWNACAALNTGVPCNFNAQNPPPLGAITTTHPDQHAALFVPDGQGGVTLFAGSDGGVFKQHVGPGVDFNNNNWGDGNNLGLYSLQPYDAEVANDGTVVAGNQDNGEMKMRPGAYAAEIYGGDGFFTTIDPANSNNIIEEYTYGAASVTNDGGTTWNSVPTTSDITGTNADCGGPSTNLFATPIEQDPTMGHHVVIGCQKINESVDAYNSAGTWVAVYDLGTYTPPGGSKAIPNIPSAVGVRDANMYVGYCGYCDVVTGGLPFHSGLATNVGGSAPPAIGTSNGWHMASAFCSGCGTTNGLLPQRYITSTQIDPIDPNTVYVTLGGYGRRWIPPGALGDATANVGTGHIFKSTDHGEHFTDITGNLPDLPANWTLVHAGNLVVATDAGVFESTGTGGTTWGVVGTGLPNTPVFTLRINPTNPDLMVVATYGRGVYQYGFTTLAAAVPESWLVPLLPLMAVPLVGLVLWRRRQRATVLGTQPG</sequence>
<evidence type="ECO:0000256" key="2">
    <source>
        <dbReference type="SAM" id="SignalP"/>
    </source>
</evidence>
<dbReference type="Proteomes" id="UP000248724">
    <property type="component" value="Unassembled WGS sequence"/>
</dbReference>
<dbReference type="Gene3D" id="2.130.10.10">
    <property type="entry name" value="YVTN repeat-like/Quinoprotein amine dehydrogenase"/>
    <property type="match status" value="2"/>
</dbReference>
<gene>
    <name evidence="3" type="ORF">DLM65_10340</name>
</gene>
<feature type="transmembrane region" description="Helical" evidence="1">
    <location>
        <begin position="1043"/>
        <end position="1061"/>
    </location>
</feature>
<feature type="signal peptide" evidence="2">
    <location>
        <begin position="1"/>
        <end position="26"/>
    </location>
</feature>
<keyword evidence="1" id="KW-0472">Membrane</keyword>
<keyword evidence="2" id="KW-0732">Signal</keyword>
<name>A0A2W6APD4_9BACT</name>
<dbReference type="EMBL" id="QHBU01000196">
    <property type="protein sequence ID" value="PZR79661.1"/>
    <property type="molecule type" value="Genomic_DNA"/>
</dbReference>
<proteinExistence type="predicted"/>
<evidence type="ECO:0000313" key="4">
    <source>
        <dbReference type="Proteomes" id="UP000248724"/>
    </source>
</evidence>
<protein>
    <recommendedName>
        <fullName evidence="5">Glycosyl hydrolase</fullName>
    </recommendedName>
</protein>
<dbReference type="AlphaFoldDB" id="A0A2W6APD4"/>
<evidence type="ECO:0000256" key="1">
    <source>
        <dbReference type="SAM" id="Phobius"/>
    </source>
</evidence>
<comment type="caution">
    <text evidence="3">The sequence shown here is derived from an EMBL/GenBank/DDBJ whole genome shotgun (WGS) entry which is preliminary data.</text>
</comment>
<keyword evidence="1" id="KW-0812">Transmembrane</keyword>
<evidence type="ECO:0000313" key="3">
    <source>
        <dbReference type="EMBL" id="PZR79661.1"/>
    </source>
</evidence>
<dbReference type="SUPFAM" id="SSF110296">
    <property type="entry name" value="Oligoxyloglucan reducing end-specific cellobiohydrolase"/>
    <property type="match status" value="1"/>
</dbReference>